<protein>
    <submittedName>
        <fullName evidence="2">Uncharacterized protein</fullName>
    </submittedName>
</protein>
<organism evidence="2">
    <name type="scientific">Streptomyces sp. SID12501</name>
    <dbReference type="NCBI Taxonomy" id="2706042"/>
    <lineage>
        <taxon>Bacteria</taxon>
        <taxon>Bacillati</taxon>
        <taxon>Actinomycetota</taxon>
        <taxon>Actinomycetes</taxon>
        <taxon>Kitasatosporales</taxon>
        <taxon>Streptomycetaceae</taxon>
        <taxon>Streptomyces</taxon>
    </lineage>
</organism>
<proteinExistence type="predicted"/>
<gene>
    <name evidence="2" type="ORF">G3I71_44270</name>
</gene>
<reference evidence="2" key="1">
    <citation type="submission" date="2020-01" db="EMBL/GenBank/DDBJ databases">
        <title>Insect and environment-associated Actinomycetes.</title>
        <authorList>
            <person name="Currrie C."/>
            <person name="Chevrette M."/>
            <person name="Carlson C."/>
            <person name="Stubbendieck R."/>
            <person name="Wendt-Pienkowski E."/>
        </authorList>
    </citation>
    <scope>NUCLEOTIDE SEQUENCE</scope>
    <source>
        <strain evidence="2">SID12501</strain>
    </source>
</reference>
<feature type="compositionally biased region" description="Basic and acidic residues" evidence="1">
    <location>
        <begin position="95"/>
        <end position="113"/>
    </location>
</feature>
<sequence length="113" mass="12743">MNQLRRQALAAREQDDVPGREALVAEWQRRLAELLEDNPELTDHLDLVLREVLSPSLRRAEPGDVYQQVNVSRESPTFAVQRGDLHYYEGNSAREGSREGNSSRESRDPGSAG</sequence>
<evidence type="ECO:0000256" key="1">
    <source>
        <dbReference type="SAM" id="MobiDB-lite"/>
    </source>
</evidence>
<accession>A0A6B3C733</accession>
<feature type="region of interest" description="Disordered" evidence="1">
    <location>
        <begin position="63"/>
        <end position="113"/>
    </location>
</feature>
<evidence type="ECO:0000313" key="2">
    <source>
        <dbReference type="EMBL" id="NEC92613.1"/>
    </source>
</evidence>
<dbReference type="EMBL" id="JAAGLU010000083">
    <property type="protein sequence ID" value="NEC92613.1"/>
    <property type="molecule type" value="Genomic_DNA"/>
</dbReference>
<dbReference type="AlphaFoldDB" id="A0A6B3C733"/>
<name>A0A6B3C733_9ACTN</name>
<comment type="caution">
    <text evidence="2">The sequence shown here is derived from an EMBL/GenBank/DDBJ whole genome shotgun (WGS) entry which is preliminary data.</text>
</comment>